<dbReference type="OMA" id="TEMECIA"/>
<dbReference type="GO" id="GO:0051276">
    <property type="term" value="P:chromosome organization"/>
    <property type="evidence" value="ECO:0007669"/>
    <property type="project" value="InterPro"/>
</dbReference>
<organism evidence="6 7">
    <name type="scientific">Vitrella brassicaformis (strain CCMP3155)</name>
    <dbReference type="NCBI Taxonomy" id="1169540"/>
    <lineage>
        <taxon>Eukaryota</taxon>
        <taxon>Sar</taxon>
        <taxon>Alveolata</taxon>
        <taxon>Colpodellida</taxon>
        <taxon>Vitrellaceae</taxon>
        <taxon>Vitrella</taxon>
    </lineage>
</organism>
<dbReference type="STRING" id="1169540.A0A0G4FN43"/>
<dbReference type="InParanoid" id="A0A0G4FN43"/>
<dbReference type="InterPro" id="IPR027417">
    <property type="entry name" value="P-loop_NTPase"/>
</dbReference>
<reference evidence="6 7" key="1">
    <citation type="submission" date="2014-11" db="EMBL/GenBank/DDBJ databases">
        <authorList>
            <person name="Zhu J."/>
            <person name="Qi W."/>
            <person name="Song R."/>
        </authorList>
    </citation>
    <scope>NUCLEOTIDE SEQUENCE [LARGE SCALE GENOMIC DNA]</scope>
</reference>
<dbReference type="PhylomeDB" id="A0A0G4FN43"/>
<dbReference type="OrthoDB" id="444834at2759"/>
<dbReference type="InterPro" id="IPR036277">
    <property type="entry name" value="SMC_hinge_sf"/>
</dbReference>
<dbReference type="SUPFAM" id="SSF75553">
    <property type="entry name" value="Smc hinge domain"/>
    <property type="match status" value="1"/>
</dbReference>
<feature type="domain" description="SMC hinge" evidence="5">
    <location>
        <begin position="501"/>
        <end position="600"/>
    </location>
</feature>
<name>A0A0G4FN43_VITBC</name>
<feature type="compositionally biased region" description="Basic and acidic residues" evidence="3">
    <location>
        <begin position="879"/>
        <end position="894"/>
    </location>
</feature>
<proteinExistence type="predicted"/>
<dbReference type="VEuPathDB" id="CryptoDB:Vbra_9319"/>
<evidence type="ECO:0008006" key="8">
    <source>
        <dbReference type="Google" id="ProtNLM"/>
    </source>
</evidence>
<dbReference type="PANTHER" id="PTHR43977">
    <property type="entry name" value="STRUCTURAL MAINTENANCE OF CHROMOSOMES PROTEIN 3"/>
    <property type="match status" value="1"/>
</dbReference>
<keyword evidence="1 2" id="KW-0175">Coiled coil</keyword>
<keyword evidence="7" id="KW-1185">Reference proteome</keyword>
<accession>A0A0G4FN43</accession>
<feature type="coiled-coil region" evidence="2">
    <location>
        <begin position="263"/>
        <end position="449"/>
    </location>
</feature>
<dbReference type="GO" id="GO:0005694">
    <property type="term" value="C:chromosome"/>
    <property type="evidence" value="ECO:0007669"/>
    <property type="project" value="InterPro"/>
</dbReference>
<dbReference type="Proteomes" id="UP000041254">
    <property type="component" value="Unassembled WGS sequence"/>
</dbReference>
<evidence type="ECO:0000259" key="5">
    <source>
        <dbReference type="Pfam" id="PF06470"/>
    </source>
</evidence>
<sequence>MHIKSIRVSNFKSFGTEQSVSFHKGLNIIIGPNGVGKSNLLDALSFAFGESDNKNLRVSSMVELMGTDPKKKADQLKENATVEVVLEQGSNKYTIKATLRSDASDKGVRGSREFRLNGKQIPLIQLREWLRREGLPVDDSVYVLRQANVSDIRSAAEVAKVISVASGAHDLQQQTNQLQKQRHKWQASLTEIDQNISTLQRYISKFDEARAIDKKLQGNSAKTTFMVLESKALRAELTSMKIAFHESKLTHIDKELDTHRSRLNDLKTAAIEDNQRAEKLKEEVSRLECERDELQASDEKDSAAVEEMRAKLQRTTSKAHALTAQQNKRRELQAELTRHSKEKAACKQRLQAAQSELSLLQSAVASYEQSKQALKDTRSREELGDRLSALRADLKKSKSDAQAGDTNMQRMKDGLDERERQERTVQKRLKEMETRLATLKAHLAAKEKRSKEMEGLGRSIRAARSKMLSTLHLPPDLASLQTVTPLIDTFTLTDAAHPLLPALTAIAGSKLAVLLTSSADDATGVLHEAKKRGSQVAVRIWPLKTIAVNLPSAMQDPGVKTEGGHRGTSFLTFDSKFAKALSKAFDSALIADDDSTAVRLLNRFGVPVVTKAGCRHERGSLLGASESSTTSAVLNLKAALDKDKERLRGLQREAAGVSSAVEEAEARDIEQEMQTEADTLANVQAELQLIRKQLGDASDRRSRFSMKAELLEQEIKSLADLLDGADGPDCAVADVRKALADLESKLKATNKNVSKARDAIGRLRKEIDGLIAKEEESRTEMECIAGGADNEDEDMAATLQADAARYAADLSVVTERQQANQQRLEAVQQSLVKTDRTLKQMDKDRQDRKEAKTSLEGDIERLHVSREECAAALEDLREEAGDAAGSDDHPTQMRDHHRGISQKHIDHVERKLLELSAESKQLQIKKESAGGDALDEQARDVLRQLEAFKANRKVIEESIACVIQGIQSEKEKIHTLHQTSFKRVKELTKDLFESLMPSKEIDFVMNDSSDLLQGVAIRVRNKLEGGDVSGWKDGLEELSGGQRTLLSVAFLLAIAQNRSSFLYILDEADASSDEKMTQALASLLRHKFTNMTQVICVSHHAVFQQQAQRLISLAKNKSGHTVLAKYSDR</sequence>
<dbReference type="Pfam" id="PF06470">
    <property type="entry name" value="SMC_hinge"/>
    <property type="match status" value="1"/>
</dbReference>
<evidence type="ECO:0000259" key="4">
    <source>
        <dbReference type="Pfam" id="PF02463"/>
    </source>
</evidence>
<feature type="domain" description="RecF/RecN/SMC N-terminal" evidence="4">
    <location>
        <begin position="2"/>
        <end position="1120"/>
    </location>
</feature>
<gene>
    <name evidence="6" type="ORF">Vbra_9319</name>
</gene>
<feature type="coiled-coil region" evidence="2">
    <location>
        <begin position="633"/>
        <end position="700"/>
    </location>
</feature>
<evidence type="ECO:0000313" key="7">
    <source>
        <dbReference type="Proteomes" id="UP000041254"/>
    </source>
</evidence>
<dbReference type="InterPro" id="IPR010935">
    <property type="entry name" value="SMC_hinge"/>
</dbReference>
<evidence type="ECO:0000313" key="6">
    <source>
        <dbReference type="EMBL" id="CEM14996.1"/>
    </source>
</evidence>
<protein>
    <recommendedName>
        <fullName evidence="8">SMC hinge domain-containing protein</fullName>
    </recommendedName>
</protein>
<evidence type="ECO:0000256" key="3">
    <source>
        <dbReference type="SAM" id="MobiDB-lite"/>
    </source>
</evidence>
<dbReference type="Gene3D" id="3.40.50.300">
    <property type="entry name" value="P-loop containing nucleotide triphosphate hydrolases"/>
    <property type="match status" value="2"/>
</dbReference>
<evidence type="ECO:0000256" key="2">
    <source>
        <dbReference type="SAM" id="Coils"/>
    </source>
</evidence>
<dbReference type="EMBL" id="CDMY01000463">
    <property type="protein sequence ID" value="CEM14996.1"/>
    <property type="molecule type" value="Genomic_DNA"/>
</dbReference>
<dbReference type="InterPro" id="IPR003395">
    <property type="entry name" value="RecF/RecN/SMC_N"/>
</dbReference>
<dbReference type="GO" id="GO:0005524">
    <property type="term" value="F:ATP binding"/>
    <property type="evidence" value="ECO:0007669"/>
    <property type="project" value="InterPro"/>
</dbReference>
<dbReference type="Pfam" id="PF02463">
    <property type="entry name" value="SMC_N"/>
    <property type="match status" value="1"/>
</dbReference>
<evidence type="ECO:0000256" key="1">
    <source>
        <dbReference type="ARBA" id="ARBA00023054"/>
    </source>
</evidence>
<dbReference type="AlphaFoldDB" id="A0A0G4FN43"/>
<feature type="region of interest" description="Disordered" evidence="3">
    <location>
        <begin position="879"/>
        <end position="900"/>
    </location>
</feature>
<dbReference type="SUPFAM" id="SSF52540">
    <property type="entry name" value="P-loop containing nucleoside triphosphate hydrolases"/>
    <property type="match status" value="1"/>
</dbReference>
<feature type="coiled-coil region" evidence="2">
    <location>
        <begin position="732"/>
        <end position="773"/>
    </location>
</feature>